<protein>
    <recommendedName>
        <fullName evidence="3">DUF2922 domain-containing protein</fullName>
    </recommendedName>
</protein>
<dbReference type="RefSeq" id="WP_085237641.1">
    <property type="nucleotide sequence ID" value="NZ_CP020773.1"/>
</dbReference>
<accession>A0AAC9RSX7</accession>
<evidence type="ECO:0000313" key="1">
    <source>
        <dbReference type="EMBL" id="ARJ51169.1"/>
    </source>
</evidence>
<keyword evidence="2" id="KW-1185">Reference proteome</keyword>
<reference evidence="1 2" key="1">
    <citation type="submission" date="2017-04" db="EMBL/GenBank/DDBJ databases">
        <authorList>
            <person name="Veseli I.A."/>
            <person name="Tang C."/>
            <person name="Pombert J.-F."/>
        </authorList>
    </citation>
    <scope>NUCLEOTIDE SEQUENCE [LARGE SCALE GENOMIC DNA]</scope>
    <source>
        <strain evidence="1 2">ATCC 700373</strain>
    </source>
</reference>
<dbReference type="Proteomes" id="UP000242864">
    <property type="component" value="Chromosome"/>
</dbReference>
<dbReference type="KEGG" id="slz:B5P37_07545"/>
<name>A0AAC9RSX7_9STAP</name>
<dbReference type="InterPro" id="IPR021321">
    <property type="entry name" value="DUF2922"/>
</dbReference>
<evidence type="ECO:0000313" key="2">
    <source>
        <dbReference type="Proteomes" id="UP000242864"/>
    </source>
</evidence>
<dbReference type="AlphaFoldDB" id="A0AAC9RSX7"/>
<dbReference type="EMBL" id="CP020773">
    <property type="protein sequence ID" value="ARJ51169.1"/>
    <property type="molecule type" value="Genomic_DNA"/>
</dbReference>
<evidence type="ECO:0008006" key="3">
    <source>
        <dbReference type="Google" id="ProtNLM"/>
    </source>
</evidence>
<gene>
    <name evidence="1" type="ORF">B5P37_07545</name>
</gene>
<dbReference type="Pfam" id="PF11148">
    <property type="entry name" value="DUF2922"/>
    <property type="match status" value="1"/>
</dbReference>
<sequence length="71" mass="7873">MNTKTLEITFTDALQKNFKLTLPNIQTSVTKEMVETQAQNLVSLGLLKTNNGRIQQAASAHLIDKSIVVLF</sequence>
<proteinExistence type="predicted"/>
<organism evidence="1 2">
    <name type="scientific">Staphylococcus lutrae</name>
    <dbReference type="NCBI Taxonomy" id="155085"/>
    <lineage>
        <taxon>Bacteria</taxon>
        <taxon>Bacillati</taxon>
        <taxon>Bacillota</taxon>
        <taxon>Bacilli</taxon>
        <taxon>Bacillales</taxon>
        <taxon>Staphylococcaceae</taxon>
        <taxon>Staphylococcus</taxon>
    </lineage>
</organism>